<comment type="subcellular location">
    <subcellularLocation>
        <location evidence="1">Cytoplasm</location>
    </subcellularLocation>
</comment>
<dbReference type="GO" id="GO:0006535">
    <property type="term" value="P:cysteine biosynthetic process from serine"/>
    <property type="evidence" value="ECO:0007669"/>
    <property type="project" value="InterPro"/>
</dbReference>
<dbReference type="FunFam" id="1.10.3130.10:FF:000003">
    <property type="entry name" value="Serine acetyltransferase"/>
    <property type="match status" value="1"/>
</dbReference>
<dbReference type="KEGG" id="glt:GlitD10_0221"/>
<dbReference type="Gene3D" id="1.10.3130.10">
    <property type="entry name" value="serine acetyltransferase, domain 1"/>
    <property type="match status" value="1"/>
</dbReference>
<reference evidence="13 14" key="1">
    <citation type="submission" date="2016-10" db="EMBL/GenBank/DDBJ databases">
        <title>Description of Gloeomargarita lithophora gen. nov., sp. nov., a thylakoid-bearing basal-branching cyanobacterium with intracellular carbonates, and proposal for Gloeomargaritales ord. nov.</title>
        <authorList>
            <person name="Moreira D."/>
            <person name="Tavera R."/>
            <person name="Benzerara K."/>
            <person name="Skouri-Panet F."/>
            <person name="Couradeau E."/>
            <person name="Gerard E."/>
            <person name="Loussert C."/>
            <person name="Novelo E."/>
            <person name="Zivanovic Y."/>
            <person name="Lopez-Garcia P."/>
        </authorList>
    </citation>
    <scope>NUCLEOTIDE SEQUENCE [LARGE SCALE GENOMIC DNA]</scope>
    <source>
        <strain evidence="13 14">D10</strain>
    </source>
</reference>
<comment type="pathway">
    <text evidence="2">Amino-acid biosynthesis; L-cysteine biosynthesis; L-cysteine from L-serine: step 1/2.</text>
</comment>
<dbReference type="Proteomes" id="UP000180235">
    <property type="component" value="Chromosome"/>
</dbReference>
<evidence type="ECO:0000256" key="1">
    <source>
        <dbReference type="ARBA" id="ARBA00004496"/>
    </source>
</evidence>
<dbReference type="NCBIfam" id="NF041874">
    <property type="entry name" value="EPS_EpsC"/>
    <property type="match status" value="1"/>
</dbReference>
<sequence>MLKTLIADFRIIFERDPAARNPLEVVLCYPGWHAVVLYRLAHTLYQWQLPLVPRLVSHLARLVTGIEIHPGARIGRGFFIDHGMGVVIGETTVIGDYCLLYQGVTLGGTGKEKGKRHPTLGDHVIVGAGAKVLGNITLGHHVRVGAGSVVLRPVPSHCTVVGIPGRLICKDATLEPLEHGRLPDSEAQAIRVLVDRIDELERQILALRQGQTPSEPAPVTVAEQQRLIGEFLDGAGI</sequence>
<dbReference type="InterPro" id="IPR053376">
    <property type="entry name" value="Serine_acetyltransferase"/>
</dbReference>
<dbReference type="NCBIfam" id="TIGR01172">
    <property type="entry name" value="cysE"/>
    <property type="match status" value="1"/>
</dbReference>
<proteinExistence type="inferred from homology"/>
<keyword evidence="9" id="KW-0677">Repeat</keyword>
<evidence type="ECO:0000256" key="2">
    <source>
        <dbReference type="ARBA" id="ARBA00004876"/>
    </source>
</evidence>
<keyword evidence="14" id="KW-1185">Reference proteome</keyword>
<name>A0A1J0A9A8_9CYAN</name>
<organism evidence="13 14">
    <name type="scientific">Gloeomargarita lithophora Alchichica-D10</name>
    <dbReference type="NCBI Taxonomy" id="1188229"/>
    <lineage>
        <taxon>Bacteria</taxon>
        <taxon>Bacillati</taxon>
        <taxon>Cyanobacteriota</taxon>
        <taxon>Cyanophyceae</taxon>
        <taxon>Gloeomargaritales</taxon>
        <taxon>Gloeomargaritaceae</taxon>
        <taxon>Gloeomargarita</taxon>
    </lineage>
</organism>
<dbReference type="EMBL" id="CP017675">
    <property type="protein sequence ID" value="APB32522.1"/>
    <property type="molecule type" value="Genomic_DNA"/>
</dbReference>
<evidence type="ECO:0000256" key="6">
    <source>
        <dbReference type="ARBA" id="ARBA00022490"/>
    </source>
</evidence>
<dbReference type="GO" id="GO:0005737">
    <property type="term" value="C:cytoplasm"/>
    <property type="evidence" value="ECO:0007669"/>
    <property type="project" value="UniProtKB-SubCell"/>
</dbReference>
<dbReference type="SUPFAM" id="SSF51161">
    <property type="entry name" value="Trimeric LpxA-like enzymes"/>
    <property type="match status" value="1"/>
</dbReference>
<dbReference type="GO" id="GO:0031470">
    <property type="term" value="C:carboxysome"/>
    <property type="evidence" value="ECO:0007669"/>
    <property type="project" value="UniProtKB-ARBA"/>
</dbReference>
<keyword evidence="7" id="KW-0028">Amino-acid biosynthesis</keyword>
<accession>A0A1J0A9A8</accession>
<keyword evidence="10" id="KW-0198">Cysteine biosynthesis</keyword>
<evidence type="ECO:0000256" key="4">
    <source>
        <dbReference type="ARBA" id="ARBA00013266"/>
    </source>
</evidence>
<dbReference type="AlphaFoldDB" id="A0A1J0A9A8"/>
<evidence type="ECO:0000256" key="5">
    <source>
        <dbReference type="ARBA" id="ARBA00018522"/>
    </source>
</evidence>
<evidence type="ECO:0000313" key="14">
    <source>
        <dbReference type="Proteomes" id="UP000180235"/>
    </source>
</evidence>
<dbReference type="InterPro" id="IPR001451">
    <property type="entry name" value="Hexapep"/>
</dbReference>
<dbReference type="PANTHER" id="PTHR42811">
    <property type="entry name" value="SERINE ACETYLTRANSFERASE"/>
    <property type="match status" value="1"/>
</dbReference>
<dbReference type="OrthoDB" id="9801456at2"/>
<dbReference type="GO" id="GO:0043886">
    <property type="term" value="F:structural constituent of carboxysome shell"/>
    <property type="evidence" value="ECO:0007669"/>
    <property type="project" value="UniProtKB-ARBA"/>
</dbReference>
<dbReference type="Gene3D" id="2.160.10.10">
    <property type="entry name" value="Hexapeptide repeat proteins"/>
    <property type="match status" value="1"/>
</dbReference>
<evidence type="ECO:0000256" key="11">
    <source>
        <dbReference type="ARBA" id="ARBA00023315"/>
    </source>
</evidence>
<evidence type="ECO:0000256" key="7">
    <source>
        <dbReference type="ARBA" id="ARBA00022605"/>
    </source>
</evidence>
<dbReference type="Pfam" id="PF00132">
    <property type="entry name" value="Hexapep"/>
    <property type="match status" value="1"/>
</dbReference>
<dbReference type="InterPro" id="IPR011004">
    <property type="entry name" value="Trimer_LpxA-like_sf"/>
</dbReference>
<dbReference type="InterPro" id="IPR045304">
    <property type="entry name" value="LbH_SAT"/>
</dbReference>
<comment type="catalytic activity">
    <reaction evidence="12">
        <text>L-serine + acetyl-CoA = O-acetyl-L-serine + CoA</text>
        <dbReference type="Rhea" id="RHEA:24560"/>
        <dbReference type="ChEBI" id="CHEBI:33384"/>
        <dbReference type="ChEBI" id="CHEBI:57287"/>
        <dbReference type="ChEBI" id="CHEBI:57288"/>
        <dbReference type="ChEBI" id="CHEBI:58340"/>
        <dbReference type="EC" id="2.3.1.30"/>
    </reaction>
</comment>
<dbReference type="RefSeq" id="WP_071455662.1">
    <property type="nucleotide sequence ID" value="NZ_CP017675.1"/>
</dbReference>
<dbReference type="EC" id="2.3.1.30" evidence="4"/>
<evidence type="ECO:0000313" key="13">
    <source>
        <dbReference type="EMBL" id="APB32522.1"/>
    </source>
</evidence>
<evidence type="ECO:0000256" key="8">
    <source>
        <dbReference type="ARBA" id="ARBA00022679"/>
    </source>
</evidence>
<protein>
    <recommendedName>
        <fullName evidence="5">Serine acetyltransferase</fullName>
        <ecNumber evidence="4">2.3.1.30</ecNumber>
    </recommendedName>
</protein>
<comment type="similarity">
    <text evidence="3">Belongs to the transferase hexapeptide repeat family.</text>
</comment>
<evidence type="ECO:0000256" key="9">
    <source>
        <dbReference type="ARBA" id="ARBA00022737"/>
    </source>
</evidence>
<dbReference type="CDD" id="cd03354">
    <property type="entry name" value="LbH_SAT"/>
    <property type="match status" value="1"/>
</dbReference>
<gene>
    <name evidence="13" type="primary">cysE</name>
    <name evidence="13" type="ORF">GlitD10_0221</name>
</gene>
<evidence type="ECO:0000256" key="12">
    <source>
        <dbReference type="ARBA" id="ARBA00049486"/>
    </source>
</evidence>
<dbReference type="InterPro" id="IPR042122">
    <property type="entry name" value="Ser_AcTrfase_N_sf"/>
</dbReference>
<dbReference type="FunFam" id="2.160.10.10:FF:000007">
    <property type="entry name" value="Serine acetyltransferase"/>
    <property type="match status" value="1"/>
</dbReference>
<keyword evidence="8 13" id="KW-0808">Transferase</keyword>
<dbReference type="InterPro" id="IPR018357">
    <property type="entry name" value="Hexapep_transf_CS"/>
</dbReference>
<dbReference type="PROSITE" id="PS00101">
    <property type="entry name" value="HEXAPEP_TRANSFERASES"/>
    <property type="match status" value="1"/>
</dbReference>
<dbReference type="GO" id="GO:0009001">
    <property type="term" value="F:serine O-acetyltransferase activity"/>
    <property type="evidence" value="ECO:0007669"/>
    <property type="project" value="UniProtKB-EC"/>
</dbReference>
<keyword evidence="6" id="KW-0963">Cytoplasm</keyword>
<dbReference type="STRING" id="1188229.GlitD10_0221"/>
<evidence type="ECO:0000256" key="3">
    <source>
        <dbReference type="ARBA" id="ARBA00007274"/>
    </source>
</evidence>
<evidence type="ECO:0000256" key="10">
    <source>
        <dbReference type="ARBA" id="ARBA00023192"/>
    </source>
</evidence>
<dbReference type="InterPro" id="IPR005881">
    <property type="entry name" value="Ser_O-AcTrfase"/>
</dbReference>
<keyword evidence="11 13" id="KW-0012">Acyltransferase</keyword>